<feature type="region of interest" description="Disordered" evidence="1">
    <location>
        <begin position="58"/>
        <end position="86"/>
    </location>
</feature>
<reference evidence="2 3" key="1">
    <citation type="submission" date="2019-07" db="EMBL/GenBank/DDBJ databases">
        <title>New species of Amycolatopsis and Streptomyces.</title>
        <authorList>
            <person name="Duangmal K."/>
            <person name="Teo W.F.A."/>
            <person name="Lipun K."/>
        </authorList>
    </citation>
    <scope>NUCLEOTIDE SEQUENCE [LARGE SCALE GENOMIC DNA]</scope>
    <source>
        <strain evidence="2 3">NBRC 109810</strain>
    </source>
</reference>
<accession>A0A5N8VKV5</accession>
<proteinExistence type="predicted"/>
<protein>
    <submittedName>
        <fullName evidence="2">Uncharacterized protein</fullName>
    </submittedName>
</protein>
<comment type="caution">
    <text evidence="2">The sequence shown here is derived from an EMBL/GenBank/DDBJ whole genome shotgun (WGS) entry which is preliminary data.</text>
</comment>
<dbReference type="Proteomes" id="UP000325849">
    <property type="component" value="Unassembled WGS sequence"/>
</dbReference>
<evidence type="ECO:0000256" key="1">
    <source>
        <dbReference type="SAM" id="MobiDB-lite"/>
    </source>
</evidence>
<evidence type="ECO:0000313" key="3">
    <source>
        <dbReference type="Proteomes" id="UP000325849"/>
    </source>
</evidence>
<dbReference type="EMBL" id="VJZD01000184">
    <property type="protein sequence ID" value="MPY35890.1"/>
    <property type="molecule type" value="Genomic_DNA"/>
</dbReference>
<keyword evidence="3" id="KW-1185">Reference proteome</keyword>
<organism evidence="2 3">
    <name type="scientific">Streptomyces adustus</name>
    <dbReference type="NCBI Taxonomy" id="1609272"/>
    <lineage>
        <taxon>Bacteria</taxon>
        <taxon>Bacillati</taxon>
        <taxon>Actinomycetota</taxon>
        <taxon>Actinomycetes</taxon>
        <taxon>Kitasatosporales</taxon>
        <taxon>Streptomycetaceae</taxon>
        <taxon>Streptomyces</taxon>
    </lineage>
</organism>
<dbReference type="AlphaFoldDB" id="A0A5N8VKV5"/>
<name>A0A5N8VKV5_9ACTN</name>
<gene>
    <name evidence="2" type="ORF">FNH09_33060</name>
</gene>
<sequence length="86" mass="9010">MRHDDDHHNVGGRGLADVVKDHGDGEAAVRALEAVGVDPACWGDLIGFLVWAFDLGPAPTAAEGGTRPQDHADGSRESVRRPTGEA</sequence>
<evidence type="ECO:0000313" key="2">
    <source>
        <dbReference type="EMBL" id="MPY35890.1"/>
    </source>
</evidence>
<feature type="compositionally biased region" description="Basic and acidic residues" evidence="1">
    <location>
        <begin position="68"/>
        <end position="86"/>
    </location>
</feature>
<dbReference type="RefSeq" id="WP_152893583.1">
    <property type="nucleotide sequence ID" value="NZ_VJZD01000184.1"/>
</dbReference>